<protein>
    <recommendedName>
        <fullName evidence="1">DUF5678 domain-containing protein</fullName>
    </recommendedName>
</protein>
<evidence type="ECO:0000313" key="2">
    <source>
        <dbReference type="EMBL" id="OGE64541.1"/>
    </source>
</evidence>
<name>A0A1F5MGP4_9BACT</name>
<reference evidence="2 3" key="1">
    <citation type="journal article" date="2016" name="Nat. Commun.">
        <title>Thousands of microbial genomes shed light on interconnected biogeochemical processes in an aquifer system.</title>
        <authorList>
            <person name="Anantharaman K."/>
            <person name="Brown C.T."/>
            <person name="Hug L.A."/>
            <person name="Sharon I."/>
            <person name="Castelle C.J."/>
            <person name="Probst A.J."/>
            <person name="Thomas B.C."/>
            <person name="Singh A."/>
            <person name="Wilkins M.J."/>
            <person name="Karaoz U."/>
            <person name="Brodie E.L."/>
            <person name="Williams K.H."/>
            <person name="Hubbard S.S."/>
            <person name="Banfield J.F."/>
        </authorList>
    </citation>
    <scope>NUCLEOTIDE SEQUENCE [LARGE SCALE GENOMIC DNA]</scope>
</reference>
<proteinExistence type="predicted"/>
<evidence type="ECO:0000259" key="1">
    <source>
        <dbReference type="Pfam" id="PF18929"/>
    </source>
</evidence>
<organism evidence="2 3">
    <name type="scientific">Candidatus Daviesbacteria bacterium RIFCSPLOWO2_02_FULL_36_8</name>
    <dbReference type="NCBI Taxonomy" id="1797793"/>
    <lineage>
        <taxon>Bacteria</taxon>
        <taxon>Candidatus Daviesiibacteriota</taxon>
    </lineage>
</organism>
<gene>
    <name evidence="2" type="ORF">A3J13_00745</name>
</gene>
<dbReference type="Pfam" id="PF18929">
    <property type="entry name" value="DUF5678"/>
    <property type="match status" value="1"/>
</dbReference>
<feature type="domain" description="DUF5678" evidence="1">
    <location>
        <begin position="38"/>
        <end position="83"/>
    </location>
</feature>
<dbReference type="AlphaFoldDB" id="A0A1F5MGP4"/>
<sequence>MAAPIDAIISESGEAKILSLDKLVYNTNMAIDWTNIYKKYKGLWIALKDDEKTVLASGKTAKFVWDKARRLGYDKPILTRLPSKLTSYVGSHQ</sequence>
<accession>A0A1F5MGP4</accession>
<dbReference type="InterPro" id="IPR043734">
    <property type="entry name" value="DUF5678"/>
</dbReference>
<dbReference type="EMBL" id="MFDU01000009">
    <property type="protein sequence ID" value="OGE64541.1"/>
    <property type="molecule type" value="Genomic_DNA"/>
</dbReference>
<comment type="caution">
    <text evidence="2">The sequence shown here is derived from an EMBL/GenBank/DDBJ whole genome shotgun (WGS) entry which is preliminary data.</text>
</comment>
<evidence type="ECO:0000313" key="3">
    <source>
        <dbReference type="Proteomes" id="UP000183317"/>
    </source>
</evidence>
<dbReference type="Proteomes" id="UP000183317">
    <property type="component" value="Unassembled WGS sequence"/>
</dbReference>